<keyword evidence="3" id="KW-1185">Reference proteome</keyword>
<protein>
    <submittedName>
        <fullName evidence="2">Uncharacterized protein</fullName>
    </submittedName>
</protein>
<dbReference type="EMBL" id="CASHTH010003883">
    <property type="protein sequence ID" value="CAI8050712.1"/>
    <property type="molecule type" value="Genomic_DNA"/>
</dbReference>
<reference evidence="2" key="1">
    <citation type="submission" date="2023-03" db="EMBL/GenBank/DDBJ databases">
        <authorList>
            <person name="Steffen K."/>
            <person name="Cardenas P."/>
        </authorList>
    </citation>
    <scope>NUCLEOTIDE SEQUENCE</scope>
</reference>
<accession>A0AA35XH83</accession>
<evidence type="ECO:0000313" key="3">
    <source>
        <dbReference type="Proteomes" id="UP001174909"/>
    </source>
</evidence>
<organism evidence="2 3">
    <name type="scientific">Geodia barretti</name>
    <name type="common">Barrett's horny sponge</name>
    <dbReference type="NCBI Taxonomy" id="519541"/>
    <lineage>
        <taxon>Eukaryota</taxon>
        <taxon>Metazoa</taxon>
        <taxon>Porifera</taxon>
        <taxon>Demospongiae</taxon>
        <taxon>Heteroscleromorpha</taxon>
        <taxon>Tetractinellida</taxon>
        <taxon>Astrophorina</taxon>
        <taxon>Geodiidae</taxon>
        <taxon>Geodia</taxon>
    </lineage>
</organism>
<evidence type="ECO:0000256" key="1">
    <source>
        <dbReference type="SAM" id="MobiDB-lite"/>
    </source>
</evidence>
<dbReference type="Proteomes" id="UP001174909">
    <property type="component" value="Unassembled WGS sequence"/>
</dbReference>
<gene>
    <name evidence="2" type="ORF">GBAR_LOCUS27818</name>
</gene>
<dbReference type="AlphaFoldDB" id="A0AA35XH83"/>
<feature type="region of interest" description="Disordered" evidence="1">
    <location>
        <begin position="45"/>
        <end position="86"/>
    </location>
</feature>
<comment type="caution">
    <text evidence="2">The sequence shown here is derived from an EMBL/GenBank/DDBJ whole genome shotgun (WGS) entry which is preliminary data.</text>
</comment>
<evidence type="ECO:0000313" key="2">
    <source>
        <dbReference type="EMBL" id="CAI8050712.1"/>
    </source>
</evidence>
<proteinExistence type="predicted"/>
<sequence length="86" mass="9676">MSIDSFMMTKLHKDIAIHMMQCVQSEEHSDNSTIKEVSKKTKELINNVKGAGTGERQDISRTAAQEEDEPCDRDISVHPGLRRGPH</sequence>
<name>A0AA35XH83_GEOBA</name>